<dbReference type="RefSeq" id="WP_091515472.1">
    <property type="nucleotide sequence ID" value="NZ_FOLE01000011.1"/>
</dbReference>
<proteinExistence type="predicted"/>
<dbReference type="EMBL" id="FOLE01000011">
    <property type="protein sequence ID" value="SFC86665.1"/>
    <property type="molecule type" value="Genomic_DNA"/>
</dbReference>
<accession>A0A1I1MNE6</accession>
<reference evidence="1 2" key="1">
    <citation type="submission" date="2016-10" db="EMBL/GenBank/DDBJ databases">
        <authorList>
            <person name="de Groot N.N."/>
        </authorList>
    </citation>
    <scope>NUCLEOTIDE SEQUENCE [LARGE SCALE GENOMIC DNA]</scope>
    <source>
        <strain evidence="1 2">DSM 6793</strain>
    </source>
</reference>
<dbReference type="STRING" id="927664.SAMN05421780_1115"/>
<evidence type="ECO:0000313" key="1">
    <source>
        <dbReference type="EMBL" id="SFC86665.1"/>
    </source>
</evidence>
<name>A0A1I1MNE6_9BACT</name>
<organism evidence="1 2">
    <name type="scientific">Flexibacter flexilis DSM 6793</name>
    <dbReference type="NCBI Taxonomy" id="927664"/>
    <lineage>
        <taxon>Bacteria</taxon>
        <taxon>Pseudomonadati</taxon>
        <taxon>Bacteroidota</taxon>
        <taxon>Cytophagia</taxon>
        <taxon>Cytophagales</taxon>
        <taxon>Flexibacteraceae</taxon>
        <taxon>Flexibacter</taxon>
    </lineage>
</organism>
<protein>
    <submittedName>
        <fullName evidence="1">Uncharacterized protein</fullName>
    </submittedName>
</protein>
<keyword evidence="2" id="KW-1185">Reference proteome</keyword>
<dbReference type="Proteomes" id="UP000199514">
    <property type="component" value="Unassembled WGS sequence"/>
</dbReference>
<sequence length="130" mass="14508">MSTKNKGVAAFVLAFLAAILHSLFQRNRRKNISWLTNKTNIDIWFKPEEGTKAASLASNTATISKIDGFAFNGKIYKVSDGTTVTINEDSTITYSVVYADVLELVAYPFRTKPLKSPPDEGWNDLFNKIK</sequence>
<gene>
    <name evidence="1" type="ORF">SAMN05421780_1115</name>
</gene>
<dbReference type="AlphaFoldDB" id="A0A1I1MNE6"/>
<evidence type="ECO:0000313" key="2">
    <source>
        <dbReference type="Proteomes" id="UP000199514"/>
    </source>
</evidence>